<evidence type="ECO:0000313" key="1">
    <source>
        <dbReference type="EMBL" id="QBQ74469.1"/>
    </source>
</evidence>
<dbReference type="EMBL" id="MK552141">
    <property type="protein sequence ID" value="QBQ74469.1"/>
    <property type="molecule type" value="Genomic_DNA"/>
</dbReference>
<organism evidence="1 2">
    <name type="scientific">Burkholderia phage BcepSauron</name>
    <dbReference type="NCBI Taxonomy" id="2530033"/>
    <lineage>
        <taxon>Viruses</taxon>
        <taxon>Duplodnaviria</taxon>
        <taxon>Heunggongvirae</taxon>
        <taxon>Uroviricota</taxon>
        <taxon>Caudoviricetes</taxon>
        <taxon>Sarumanvirus</taxon>
        <taxon>Sarumanvirus bcepsauron</taxon>
    </lineage>
</organism>
<keyword evidence="2" id="KW-1185">Reference proteome</keyword>
<name>A0A482MLD9_9CAUD</name>
<proteinExistence type="predicted"/>
<dbReference type="Proteomes" id="UP000301424">
    <property type="component" value="Segment"/>
</dbReference>
<evidence type="ECO:0000313" key="2">
    <source>
        <dbReference type="Proteomes" id="UP000301424"/>
    </source>
</evidence>
<accession>A0A482MLD9</accession>
<sequence>MKDYPFLSHLGIDPKEQAREPSPTVFPRSLNPNNKSVWIAAVEKLKPMGSTRQDWAQCISRYVTMCADRGVYPFQNVHQARNDSISNELRQRRLELARFVDRVGLFDDVLTKKVTTEVHMTDDGFILCVDALVEVSDPSFDQWIRQAPDPRFSPAGRGQKHVRDLGQGLMVYVQAAPDKGPRSWHIGYEIVVHSFPDLPTNHMPSRAELEDFVKRVLWTPHFKAIRFKAATKHPV</sequence>
<gene>
    <name evidence="1" type="ORF">BcepSauron_089</name>
</gene>
<reference evidence="1 2" key="1">
    <citation type="submission" date="2019-02" db="EMBL/GenBank/DDBJ databases">
        <title>Complete genome sequence of Burkholderia cenocepacia phage BcepSauron.</title>
        <authorList>
            <person name="Park K."/>
            <person name="Gonzalez C."/>
            <person name="Liu M."/>
            <person name="Gill J."/>
        </authorList>
    </citation>
    <scope>NUCLEOTIDE SEQUENCE [LARGE SCALE GENOMIC DNA]</scope>
</reference>
<protein>
    <submittedName>
        <fullName evidence="1">Uncharacterized protein</fullName>
    </submittedName>
</protein>